<evidence type="ECO:0008006" key="3">
    <source>
        <dbReference type="Google" id="ProtNLM"/>
    </source>
</evidence>
<dbReference type="Proteomes" id="UP001597557">
    <property type="component" value="Unassembled WGS sequence"/>
</dbReference>
<keyword evidence="2" id="KW-1185">Reference proteome</keyword>
<comment type="caution">
    <text evidence="1">The sequence shown here is derived from an EMBL/GenBank/DDBJ whole genome shotgun (WGS) entry which is preliminary data.</text>
</comment>
<accession>A0ABW5YB37</accession>
<dbReference type="EMBL" id="JBHUPD010000001">
    <property type="protein sequence ID" value="MFD2871997.1"/>
    <property type="molecule type" value="Genomic_DNA"/>
</dbReference>
<evidence type="ECO:0000313" key="2">
    <source>
        <dbReference type="Proteomes" id="UP001597557"/>
    </source>
</evidence>
<name>A0ABW5YB37_9SPHI</name>
<protein>
    <recommendedName>
        <fullName evidence="3">DKNYY family protein</fullName>
    </recommendedName>
</protein>
<reference evidence="2" key="1">
    <citation type="journal article" date="2019" name="Int. J. Syst. Evol. Microbiol.">
        <title>The Global Catalogue of Microorganisms (GCM) 10K type strain sequencing project: providing services to taxonomists for standard genome sequencing and annotation.</title>
        <authorList>
            <consortium name="The Broad Institute Genomics Platform"/>
            <consortium name="The Broad Institute Genome Sequencing Center for Infectious Disease"/>
            <person name="Wu L."/>
            <person name="Ma J."/>
        </authorList>
    </citation>
    <scope>NUCLEOTIDE SEQUENCE [LARGE SCALE GENOMIC DNA]</scope>
    <source>
        <strain evidence="2">KCTC 22437</strain>
    </source>
</reference>
<proteinExistence type="predicted"/>
<evidence type="ECO:0000313" key="1">
    <source>
        <dbReference type="EMBL" id="MFD2871997.1"/>
    </source>
</evidence>
<organism evidence="1 2">
    <name type="scientific">Mucilaginibacter ximonensis</name>
    <dbReference type="NCBI Taxonomy" id="538021"/>
    <lineage>
        <taxon>Bacteria</taxon>
        <taxon>Pseudomonadati</taxon>
        <taxon>Bacteroidota</taxon>
        <taxon>Sphingobacteriia</taxon>
        <taxon>Sphingobacteriales</taxon>
        <taxon>Sphingobacteriaceae</taxon>
        <taxon>Mucilaginibacter</taxon>
    </lineage>
</organism>
<gene>
    <name evidence="1" type="ORF">ACFS5N_05925</name>
</gene>
<sequence>MRRRLITLAFSFTLSVLVVVALAMISKWRTEQPNAFFRKYRPLQLVGTGFIRLNSGNWTFAGGDSITAILNDRKVPNKLLFAKITDKDTISKTITGCDTVRLYRGFFVHINPSGVFLFDGQKPSIITGDKSNLRLNNIHRSPYFTAALPLSSGSFILREVKGDRQNYLVKLLNDQVVSNYRLSESKASYFSSDGELSADPTGRLFYTFFYRNQFLSLDSNLHILYKGKTIDTVGHPTIKDATITSKNEITLATPPVFVNKNSATNGKYLFINSGLKADNDADEAFNTNAVIDVYLAKNGHYFDSFYLPLFKNSKLREFRVFGNRLLVLYPDCLYFYKLNF</sequence>